<dbReference type="HOGENOM" id="CLU_071084_0_0_1"/>
<dbReference type="OrthoDB" id="10257275at2759"/>
<dbReference type="eggNOG" id="KOG2632">
    <property type="taxonomic scope" value="Eukaryota"/>
</dbReference>
<name>A5E613_LODEL</name>
<dbReference type="InterPro" id="IPR022764">
    <property type="entry name" value="Peptidase_S54_rhomboid_dom"/>
</dbReference>
<feature type="transmembrane region" description="Helical" evidence="14">
    <location>
        <begin position="122"/>
        <end position="138"/>
    </location>
</feature>
<dbReference type="FunCoup" id="A5E613">
    <property type="interactions" value="60"/>
</dbReference>
<dbReference type="InParanoid" id="A5E613"/>
<protein>
    <recommendedName>
        <fullName evidence="11">Rhomboid-type serine protease 2</fullName>
        <ecNumber evidence="4">3.4.21.105</ecNumber>
    </recommendedName>
    <alternativeName>
        <fullName evidence="12">Rhomboid protein 2</fullName>
    </alternativeName>
</protein>
<evidence type="ECO:0000256" key="3">
    <source>
        <dbReference type="ARBA" id="ARBA00009045"/>
    </source>
</evidence>
<comment type="subcellular location">
    <subcellularLocation>
        <location evidence="2">Golgi apparatus</location>
        <location evidence="2">cis-Golgi network membrane</location>
        <topology evidence="2">Multi-pass membrane protein</topology>
    </subcellularLocation>
</comment>
<dbReference type="EMBL" id="CH981531">
    <property type="protein sequence ID" value="EDK46871.1"/>
    <property type="molecule type" value="Genomic_DNA"/>
</dbReference>
<keyword evidence="8 14" id="KW-1133">Transmembrane helix</keyword>
<evidence type="ECO:0000256" key="1">
    <source>
        <dbReference type="ARBA" id="ARBA00000156"/>
    </source>
</evidence>
<evidence type="ECO:0000313" key="16">
    <source>
        <dbReference type="EMBL" id="EDK46871.1"/>
    </source>
</evidence>
<accession>A5E613</accession>
<evidence type="ECO:0000256" key="7">
    <source>
        <dbReference type="ARBA" id="ARBA00022801"/>
    </source>
</evidence>
<dbReference type="GO" id="GO:0004252">
    <property type="term" value="F:serine-type endopeptidase activity"/>
    <property type="evidence" value="ECO:0007669"/>
    <property type="project" value="InterPro"/>
</dbReference>
<evidence type="ECO:0000313" key="17">
    <source>
        <dbReference type="Proteomes" id="UP000001996"/>
    </source>
</evidence>
<evidence type="ECO:0000256" key="10">
    <source>
        <dbReference type="ARBA" id="ARBA00037147"/>
    </source>
</evidence>
<keyword evidence="7" id="KW-0378">Hydrolase</keyword>
<feature type="transmembrane region" description="Helical" evidence="14">
    <location>
        <begin position="159"/>
        <end position="178"/>
    </location>
</feature>
<dbReference type="VEuPathDB" id="FungiDB:LELG_05052"/>
<evidence type="ECO:0000256" key="8">
    <source>
        <dbReference type="ARBA" id="ARBA00022989"/>
    </source>
</evidence>
<evidence type="ECO:0000256" key="6">
    <source>
        <dbReference type="ARBA" id="ARBA00022692"/>
    </source>
</evidence>
<dbReference type="Gene3D" id="1.20.1540.10">
    <property type="entry name" value="Rhomboid-like"/>
    <property type="match status" value="1"/>
</dbReference>
<dbReference type="GeneID" id="5230788"/>
<dbReference type="EC" id="3.4.21.105" evidence="4"/>
<feature type="transmembrane region" description="Helical" evidence="14">
    <location>
        <begin position="61"/>
        <end position="84"/>
    </location>
</feature>
<keyword evidence="9 14" id="KW-0472">Membrane</keyword>
<comment type="similarity">
    <text evidence="3">Belongs to the peptidase S54 family.</text>
</comment>
<sequence length="299" mass="32623">MSASFNELYQKFKKTPALTAGLVVFTFFLCVLKTTFGVTFQSLILYPRSPLDLNLNAISLYSLVHIGYLHWLFNILSIFTPLALFEKRHGTVYTGITLNLLTVIAAVQYCIVGLVFYPETGVAGLSGIAFSFFAYMAYQEHKFKPVMESFNIGSVEIKIYTLSIPFIVALVFMIIFPASSLPGHLAGISTGFLLAMGYINKLYPPSSVILKIEQWVAPGINLLGPIVTYYKEEDALHVRNVGYTPLLVDDIESLATASSSSGITSVGGNVQASSGLAVPPTRASRSSSYVRESRVLGEA</sequence>
<dbReference type="GO" id="GO:0005794">
    <property type="term" value="C:Golgi apparatus"/>
    <property type="evidence" value="ECO:0007669"/>
    <property type="project" value="UniProtKB-SubCell"/>
</dbReference>
<dbReference type="Proteomes" id="UP000001996">
    <property type="component" value="Unassembled WGS sequence"/>
</dbReference>
<keyword evidence="5" id="KW-0645">Protease</keyword>
<dbReference type="KEGG" id="lel:PVL30_005190"/>
<keyword evidence="17" id="KW-1185">Reference proteome</keyword>
<dbReference type="GO" id="GO:0006508">
    <property type="term" value="P:proteolysis"/>
    <property type="evidence" value="ECO:0007669"/>
    <property type="project" value="UniProtKB-KW"/>
</dbReference>
<dbReference type="Pfam" id="PF01694">
    <property type="entry name" value="Rhomboid"/>
    <property type="match status" value="1"/>
</dbReference>
<dbReference type="STRING" id="379508.A5E613"/>
<evidence type="ECO:0000256" key="9">
    <source>
        <dbReference type="ARBA" id="ARBA00023136"/>
    </source>
</evidence>
<evidence type="ECO:0000256" key="11">
    <source>
        <dbReference type="ARBA" id="ARBA00039804"/>
    </source>
</evidence>
<dbReference type="OMA" id="NTYPIVH"/>
<evidence type="ECO:0000256" key="4">
    <source>
        <dbReference type="ARBA" id="ARBA00013039"/>
    </source>
</evidence>
<dbReference type="PANTHER" id="PTHR43066">
    <property type="entry name" value="RHOMBOID-RELATED PROTEIN"/>
    <property type="match status" value="1"/>
</dbReference>
<dbReference type="PANTHER" id="PTHR43066:SF1">
    <property type="entry name" value="RHOMBOID PROTEIN 2"/>
    <property type="match status" value="1"/>
</dbReference>
<dbReference type="GO" id="GO:0016020">
    <property type="term" value="C:membrane"/>
    <property type="evidence" value="ECO:0007669"/>
    <property type="project" value="InterPro"/>
</dbReference>
<evidence type="ECO:0000256" key="14">
    <source>
        <dbReference type="SAM" id="Phobius"/>
    </source>
</evidence>
<feature type="domain" description="Peptidase S54 rhomboid" evidence="15">
    <location>
        <begin position="59"/>
        <end position="198"/>
    </location>
</feature>
<reference evidence="16 17" key="1">
    <citation type="journal article" date="2009" name="Nature">
        <title>Evolution of pathogenicity and sexual reproduction in eight Candida genomes.</title>
        <authorList>
            <person name="Butler G."/>
            <person name="Rasmussen M.D."/>
            <person name="Lin M.F."/>
            <person name="Santos M.A."/>
            <person name="Sakthikumar S."/>
            <person name="Munro C.A."/>
            <person name="Rheinbay E."/>
            <person name="Grabherr M."/>
            <person name="Forche A."/>
            <person name="Reedy J.L."/>
            <person name="Agrafioti I."/>
            <person name="Arnaud M.B."/>
            <person name="Bates S."/>
            <person name="Brown A.J."/>
            <person name="Brunke S."/>
            <person name="Costanzo M.C."/>
            <person name="Fitzpatrick D.A."/>
            <person name="de Groot P.W."/>
            <person name="Harris D."/>
            <person name="Hoyer L.L."/>
            <person name="Hube B."/>
            <person name="Klis F.M."/>
            <person name="Kodira C."/>
            <person name="Lennard N."/>
            <person name="Logue M.E."/>
            <person name="Martin R."/>
            <person name="Neiman A.M."/>
            <person name="Nikolaou E."/>
            <person name="Quail M.A."/>
            <person name="Quinn J."/>
            <person name="Santos M.C."/>
            <person name="Schmitzberger F.F."/>
            <person name="Sherlock G."/>
            <person name="Shah P."/>
            <person name="Silverstein K.A."/>
            <person name="Skrzypek M.S."/>
            <person name="Soll D."/>
            <person name="Staggs R."/>
            <person name="Stansfield I."/>
            <person name="Stumpf M.P."/>
            <person name="Sudbery P.E."/>
            <person name="Srikantha T."/>
            <person name="Zeng Q."/>
            <person name="Berman J."/>
            <person name="Berriman M."/>
            <person name="Heitman J."/>
            <person name="Gow N.A."/>
            <person name="Lorenz M.C."/>
            <person name="Birren B.W."/>
            <person name="Kellis M."/>
            <person name="Cuomo C.A."/>
        </authorList>
    </citation>
    <scope>NUCLEOTIDE SEQUENCE [LARGE SCALE GENOMIC DNA]</scope>
    <source>
        <strain evidence="17">ATCC 11503 / BCRC 21390 / CBS 2605 / JCM 1781 / NBRC 1676 / NRRL YB-4239</strain>
    </source>
</reference>
<evidence type="ECO:0000256" key="2">
    <source>
        <dbReference type="ARBA" id="ARBA00004257"/>
    </source>
</evidence>
<evidence type="ECO:0000256" key="12">
    <source>
        <dbReference type="ARBA" id="ARBA00042081"/>
    </source>
</evidence>
<feature type="region of interest" description="Disordered" evidence="13">
    <location>
        <begin position="268"/>
        <end position="299"/>
    </location>
</feature>
<dbReference type="InterPro" id="IPR035952">
    <property type="entry name" value="Rhomboid-like_sf"/>
</dbReference>
<evidence type="ECO:0000256" key="5">
    <source>
        <dbReference type="ARBA" id="ARBA00022670"/>
    </source>
</evidence>
<evidence type="ECO:0000256" key="13">
    <source>
        <dbReference type="SAM" id="MobiDB-lite"/>
    </source>
</evidence>
<organism evidence="16 17">
    <name type="scientific">Lodderomyces elongisporus (strain ATCC 11503 / CBS 2605 / JCM 1781 / NBRC 1676 / NRRL YB-4239)</name>
    <name type="common">Yeast</name>
    <name type="synonym">Saccharomyces elongisporus</name>
    <dbReference type="NCBI Taxonomy" id="379508"/>
    <lineage>
        <taxon>Eukaryota</taxon>
        <taxon>Fungi</taxon>
        <taxon>Dikarya</taxon>
        <taxon>Ascomycota</taxon>
        <taxon>Saccharomycotina</taxon>
        <taxon>Pichiomycetes</taxon>
        <taxon>Debaryomycetaceae</taxon>
        <taxon>Candida/Lodderomyces clade</taxon>
        <taxon>Lodderomyces</taxon>
    </lineage>
</organism>
<evidence type="ECO:0000259" key="15">
    <source>
        <dbReference type="Pfam" id="PF01694"/>
    </source>
</evidence>
<gene>
    <name evidence="16" type="ORF">LELG_05052</name>
</gene>
<comment type="catalytic activity">
    <reaction evidence="1">
        <text>Cleaves type-1 transmembrane domains using a catalytic dyad composed of serine and histidine that are contributed by different transmembrane domains.</text>
        <dbReference type="EC" id="3.4.21.105"/>
    </reaction>
</comment>
<dbReference type="GO" id="GO:0034399">
    <property type="term" value="C:nuclear periphery"/>
    <property type="evidence" value="ECO:0007669"/>
    <property type="project" value="EnsemblFungi"/>
</dbReference>
<dbReference type="SUPFAM" id="SSF144091">
    <property type="entry name" value="Rhomboid-like"/>
    <property type="match status" value="1"/>
</dbReference>
<keyword evidence="6 14" id="KW-0812">Transmembrane</keyword>
<feature type="transmembrane region" description="Helical" evidence="14">
    <location>
        <begin position="96"/>
        <end position="116"/>
    </location>
</feature>
<proteinExistence type="inferred from homology"/>
<dbReference type="AlphaFoldDB" id="A5E613"/>
<comment type="function">
    <text evidence="10">Probable rhomboid-type serine protease that catalyzes intramembrane proteolysis.</text>
</comment>